<reference evidence="2 3" key="2">
    <citation type="journal article" date="2012" name="PLoS Pathog.">
        <title>Diverse lifestyles and strategies of plant pathogenesis encoded in the genomes of eighteen Dothideomycetes fungi.</title>
        <authorList>
            <person name="Ohm R.A."/>
            <person name="Feau N."/>
            <person name="Henrissat B."/>
            <person name="Schoch C.L."/>
            <person name="Horwitz B.A."/>
            <person name="Barry K.W."/>
            <person name="Condon B.J."/>
            <person name="Copeland A.C."/>
            <person name="Dhillon B."/>
            <person name="Glaser F."/>
            <person name="Hesse C.N."/>
            <person name="Kosti I."/>
            <person name="LaButti K."/>
            <person name="Lindquist E.A."/>
            <person name="Lucas S."/>
            <person name="Salamov A.A."/>
            <person name="Bradshaw R.E."/>
            <person name="Ciuffetti L."/>
            <person name="Hamelin R.C."/>
            <person name="Kema G.H.J."/>
            <person name="Lawrence C."/>
            <person name="Scott J.A."/>
            <person name="Spatafora J.W."/>
            <person name="Turgeon B.G."/>
            <person name="de Wit P.J.G.M."/>
            <person name="Zhong S."/>
            <person name="Goodwin S.B."/>
            <person name="Grigoriev I.V."/>
        </authorList>
    </citation>
    <scope>NUCLEOTIDE SEQUENCE [LARGE SCALE GENOMIC DNA]</scope>
    <source>
        <strain evidence="3">NZE10 / CBS 128990</strain>
    </source>
</reference>
<dbReference type="InterPro" id="IPR000626">
    <property type="entry name" value="Ubiquitin-like_dom"/>
</dbReference>
<feature type="non-terminal residue" evidence="2">
    <location>
        <position position="1"/>
    </location>
</feature>
<feature type="non-terminal residue" evidence="2">
    <location>
        <position position="87"/>
    </location>
</feature>
<name>N1PRU3_DOTSN</name>
<dbReference type="eggNOG" id="KOG1769">
    <property type="taxonomic scope" value="Eukaryota"/>
</dbReference>
<evidence type="ECO:0000313" key="2">
    <source>
        <dbReference type="EMBL" id="EME45090.1"/>
    </source>
</evidence>
<dbReference type="PROSITE" id="PS50053">
    <property type="entry name" value="UBIQUITIN_2"/>
    <property type="match status" value="1"/>
</dbReference>
<gene>
    <name evidence="2" type="ORF">DOTSEDRAFT_99059</name>
</gene>
<sequence length="87" mass="9738">PPAGAPPTAHIVNVTMKHQNGHELVFKMKLTTKIGKAMDGFSARMQREVKTMRFLFDGERINPNSTLHDLDVDDDCQVEVFEEQIGG</sequence>
<evidence type="ECO:0000313" key="3">
    <source>
        <dbReference type="Proteomes" id="UP000016933"/>
    </source>
</evidence>
<dbReference type="InterPro" id="IPR022617">
    <property type="entry name" value="Rad60/SUMO-like_dom"/>
</dbReference>
<accession>N1PRU3</accession>
<dbReference type="Proteomes" id="UP000016933">
    <property type="component" value="Unassembled WGS sequence"/>
</dbReference>
<dbReference type="Pfam" id="PF11976">
    <property type="entry name" value="Rad60-SLD"/>
    <property type="match status" value="1"/>
</dbReference>
<dbReference type="SUPFAM" id="SSF54236">
    <property type="entry name" value="Ubiquitin-like"/>
    <property type="match status" value="1"/>
</dbReference>
<keyword evidence="3" id="KW-1185">Reference proteome</keyword>
<evidence type="ECO:0000259" key="1">
    <source>
        <dbReference type="PROSITE" id="PS50053"/>
    </source>
</evidence>
<dbReference type="OMA" id="CQVEAFE"/>
<dbReference type="AlphaFoldDB" id="N1PRU3"/>
<dbReference type="Gene3D" id="3.10.20.90">
    <property type="entry name" value="Phosphatidylinositol 3-kinase Catalytic Subunit, Chain A, domain 1"/>
    <property type="match status" value="1"/>
</dbReference>
<dbReference type="InterPro" id="IPR029071">
    <property type="entry name" value="Ubiquitin-like_domsf"/>
</dbReference>
<organism evidence="2 3">
    <name type="scientific">Dothistroma septosporum (strain NZE10 / CBS 128990)</name>
    <name type="common">Red band needle blight fungus</name>
    <name type="synonym">Mycosphaerella pini</name>
    <dbReference type="NCBI Taxonomy" id="675120"/>
    <lineage>
        <taxon>Eukaryota</taxon>
        <taxon>Fungi</taxon>
        <taxon>Dikarya</taxon>
        <taxon>Ascomycota</taxon>
        <taxon>Pezizomycotina</taxon>
        <taxon>Dothideomycetes</taxon>
        <taxon>Dothideomycetidae</taxon>
        <taxon>Mycosphaerellales</taxon>
        <taxon>Mycosphaerellaceae</taxon>
        <taxon>Dothistroma</taxon>
    </lineage>
</organism>
<reference evidence="3" key="1">
    <citation type="journal article" date="2012" name="PLoS Genet.">
        <title>The genomes of the fungal plant pathogens Cladosporium fulvum and Dothistroma septosporum reveal adaptation to different hosts and lifestyles but also signatures of common ancestry.</title>
        <authorList>
            <person name="de Wit P.J.G.M."/>
            <person name="van der Burgt A."/>
            <person name="Oekmen B."/>
            <person name="Stergiopoulos I."/>
            <person name="Abd-Elsalam K.A."/>
            <person name="Aerts A.L."/>
            <person name="Bahkali A.H."/>
            <person name="Beenen H.G."/>
            <person name="Chettri P."/>
            <person name="Cox M.P."/>
            <person name="Datema E."/>
            <person name="de Vries R.P."/>
            <person name="Dhillon B."/>
            <person name="Ganley A.R."/>
            <person name="Griffiths S.A."/>
            <person name="Guo Y."/>
            <person name="Hamelin R.C."/>
            <person name="Henrissat B."/>
            <person name="Kabir M.S."/>
            <person name="Jashni M.K."/>
            <person name="Kema G."/>
            <person name="Klaubauf S."/>
            <person name="Lapidus A."/>
            <person name="Levasseur A."/>
            <person name="Lindquist E."/>
            <person name="Mehrabi R."/>
            <person name="Ohm R.A."/>
            <person name="Owen T.J."/>
            <person name="Salamov A."/>
            <person name="Schwelm A."/>
            <person name="Schijlen E."/>
            <person name="Sun H."/>
            <person name="van den Burg H.A."/>
            <person name="van Ham R.C.H.J."/>
            <person name="Zhang S."/>
            <person name="Goodwin S.B."/>
            <person name="Grigoriev I.V."/>
            <person name="Collemare J."/>
            <person name="Bradshaw R.E."/>
        </authorList>
    </citation>
    <scope>NUCLEOTIDE SEQUENCE [LARGE SCALE GENOMIC DNA]</scope>
    <source>
        <strain evidence="3">NZE10 / CBS 128990</strain>
    </source>
</reference>
<dbReference type="STRING" id="675120.N1PRU3"/>
<feature type="domain" description="Ubiquitin-like" evidence="1">
    <location>
        <begin position="12"/>
        <end position="87"/>
    </location>
</feature>
<proteinExistence type="predicted"/>
<dbReference type="EMBL" id="KB446538">
    <property type="protein sequence ID" value="EME45090.1"/>
    <property type="molecule type" value="Genomic_DNA"/>
</dbReference>
<protein>
    <recommendedName>
        <fullName evidence="1">Ubiquitin-like domain-containing protein</fullName>
    </recommendedName>
</protein>
<dbReference type="HOGENOM" id="CLU_148322_0_1_1"/>
<dbReference type="OrthoDB" id="442921at2759"/>
<dbReference type="PANTHER" id="PTHR10562">
    <property type="entry name" value="SMALL UBIQUITIN-RELATED MODIFIER"/>
    <property type="match status" value="1"/>
</dbReference>